<sequence>MSADTAPYIDLTPVEDATGDLKRLYDDLERVRGKGRVSNLFKAYGKFPALGEANFRRLNILLGQGQLSNKLKEAVMVALAEINHCTYCVAFHATAMQAHGASLDEISAARSFDPDRLGLSEKETALFEFALKANGDPHGITRADVAAVRAVGASDADLVEVLETVNTGNSFNLFAGALNVGADDFLNYSLEEGRFLTEHGSAAA</sequence>
<dbReference type="InterPro" id="IPR029032">
    <property type="entry name" value="AhpD-like"/>
</dbReference>
<name>A0A916TYS3_9HYPH</name>
<reference evidence="2" key="2">
    <citation type="submission" date="2020-09" db="EMBL/GenBank/DDBJ databases">
        <authorList>
            <person name="Sun Q."/>
            <person name="Zhou Y."/>
        </authorList>
    </citation>
    <scope>NUCLEOTIDE SEQUENCE</scope>
    <source>
        <strain evidence="2">CGMCC 1.12919</strain>
    </source>
</reference>
<comment type="caution">
    <text evidence="2">The sequence shown here is derived from an EMBL/GenBank/DDBJ whole genome shotgun (WGS) entry which is preliminary data.</text>
</comment>
<dbReference type="GO" id="GO:0051920">
    <property type="term" value="F:peroxiredoxin activity"/>
    <property type="evidence" value="ECO:0007669"/>
    <property type="project" value="InterPro"/>
</dbReference>
<dbReference type="AlphaFoldDB" id="A0A916TYS3"/>
<dbReference type="PANTHER" id="PTHR35446">
    <property type="entry name" value="SI:CH211-175M2.5"/>
    <property type="match status" value="1"/>
</dbReference>
<proteinExistence type="predicted"/>
<dbReference type="EMBL" id="BMGG01000002">
    <property type="protein sequence ID" value="GGC53081.1"/>
    <property type="molecule type" value="Genomic_DNA"/>
</dbReference>
<dbReference type="NCBIfam" id="TIGR00778">
    <property type="entry name" value="ahpD_dom"/>
    <property type="match status" value="1"/>
</dbReference>
<gene>
    <name evidence="2" type="ORF">GCM10010994_10220</name>
</gene>
<evidence type="ECO:0000259" key="1">
    <source>
        <dbReference type="Pfam" id="PF02627"/>
    </source>
</evidence>
<keyword evidence="3" id="KW-1185">Reference proteome</keyword>
<dbReference type="Gene3D" id="1.20.1290.10">
    <property type="entry name" value="AhpD-like"/>
    <property type="match status" value="1"/>
</dbReference>
<dbReference type="Pfam" id="PF02627">
    <property type="entry name" value="CMD"/>
    <property type="match status" value="1"/>
</dbReference>
<organism evidence="2 3">
    <name type="scientific">Chelatococcus reniformis</name>
    <dbReference type="NCBI Taxonomy" id="1494448"/>
    <lineage>
        <taxon>Bacteria</taxon>
        <taxon>Pseudomonadati</taxon>
        <taxon>Pseudomonadota</taxon>
        <taxon>Alphaproteobacteria</taxon>
        <taxon>Hyphomicrobiales</taxon>
        <taxon>Chelatococcaceae</taxon>
        <taxon>Chelatococcus</taxon>
    </lineage>
</organism>
<evidence type="ECO:0000313" key="3">
    <source>
        <dbReference type="Proteomes" id="UP000637002"/>
    </source>
</evidence>
<reference evidence="2" key="1">
    <citation type="journal article" date="2014" name="Int. J. Syst. Evol. Microbiol.">
        <title>Complete genome sequence of Corynebacterium casei LMG S-19264T (=DSM 44701T), isolated from a smear-ripened cheese.</title>
        <authorList>
            <consortium name="US DOE Joint Genome Institute (JGI-PGF)"/>
            <person name="Walter F."/>
            <person name="Albersmeier A."/>
            <person name="Kalinowski J."/>
            <person name="Ruckert C."/>
        </authorList>
    </citation>
    <scope>NUCLEOTIDE SEQUENCE</scope>
    <source>
        <strain evidence="2">CGMCC 1.12919</strain>
    </source>
</reference>
<dbReference type="InterPro" id="IPR003779">
    <property type="entry name" value="CMD-like"/>
</dbReference>
<feature type="domain" description="Carboxymuconolactone decarboxylase-like" evidence="1">
    <location>
        <begin position="48"/>
        <end position="111"/>
    </location>
</feature>
<evidence type="ECO:0000313" key="2">
    <source>
        <dbReference type="EMBL" id="GGC53081.1"/>
    </source>
</evidence>
<protein>
    <submittedName>
        <fullName evidence="2">Alkyl hydroperoxide reductase AhpD</fullName>
    </submittedName>
</protein>
<dbReference type="PANTHER" id="PTHR35446:SF2">
    <property type="entry name" value="CARBOXYMUCONOLACTONE DECARBOXYLASE-LIKE DOMAIN-CONTAINING PROTEIN"/>
    <property type="match status" value="1"/>
</dbReference>
<accession>A0A916TYS3</accession>
<dbReference type="Proteomes" id="UP000637002">
    <property type="component" value="Unassembled WGS sequence"/>
</dbReference>
<dbReference type="SUPFAM" id="SSF69118">
    <property type="entry name" value="AhpD-like"/>
    <property type="match status" value="1"/>
</dbReference>
<dbReference type="RefSeq" id="WP_188608074.1">
    <property type="nucleotide sequence ID" value="NZ_BMGG01000002.1"/>
</dbReference>
<dbReference type="InterPro" id="IPR004675">
    <property type="entry name" value="AhpD_core"/>
</dbReference>